<reference evidence="5" key="1">
    <citation type="journal article" date="2010" name="Nat. Biotechnol.">
        <title>Draft genome sequence of the oilseed species Ricinus communis.</title>
        <authorList>
            <person name="Chan A.P."/>
            <person name="Crabtree J."/>
            <person name="Zhao Q."/>
            <person name="Lorenzi H."/>
            <person name="Orvis J."/>
            <person name="Puiu D."/>
            <person name="Melake-Berhan A."/>
            <person name="Jones K.M."/>
            <person name="Redman J."/>
            <person name="Chen G."/>
            <person name="Cahoon E.B."/>
            <person name="Gedil M."/>
            <person name="Stanke M."/>
            <person name="Haas B.J."/>
            <person name="Wortman J.R."/>
            <person name="Fraser-Liggett C.M."/>
            <person name="Ravel J."/>
            <person name="Rabinowicz P.D."/>
        </authorList>
    </citation>
    <scope>NUCLEOTIDE SEQUENCE [LARGE SCALE GENOMIC DNA]</scope>
    <source>
        <strain evidence="5">cv. Hale</strain>
    </source>
</reference>
<feature type="transmembrane region" description="Helical" evidence="2">
    <location>
        <begin position="129"/>
        <end position="148"/>
    </location>
</feature>
<evidence type="ECO:0000313" key="5">
    <source>
        <dbReference type="Proteomes" id="UP000008311"/>
    </source>
</evidence>
<sequence>MRATRSFTTGSATSASSRAMRTSRSMSEMFSSVRRACPRKVLTTLASRWVRLSSMGERQAPWVKLRSMILIELLPSALYAALAFWFMRPAADGRRAGVTTLRTGALAATLLIHAAVLALEIFPEGRMRFGAGDALAVMTWLALVFYWVESLSSRLDGLHMLALPAAALCAAVPVIWPGRHDIGNADTLLFRAHFVMAMTAYSLFTLAALHAMLMSAVERNLHRGRLIRLLDSMPPLLVMEGLLFRLITIAFVLLTATLVTGIAFSEQVFGKPLSFNHKTVFALLAWLVFGTLLAGRHFRGWRGRLALRWTLGGFFTLLLAYIGTQFVLEVVLGRG</sequence>
<dbReference type="InParanoid" id="B9TJQ9"/>
<evidence type="ECO:0000256" key="2">
    <source>
        <dbReference type="SAM" id="Phobius"/>
    </source>
</evidence>
<organism evidence="4 5">
    <name type="scientific">Ricinus communis</name>
    <name type="common">Castor bean</name>
    <dbReference type="NCBI Taxonomy" id="3988"/>
    <lineage>
        <taxon>Eukaryota</taxon>
        <taxon>Viridiplantae</taxon>
        <taxon>Streptophyta</taxon>
        <taxon>Embryophyta</taxon>
        <taxon>Tracheophyta</taxon>
        <taxon>Spermatophyta</taxon>
        <taxon>Magnoliopsida</taxon>
        <taxon>eudicotyledons</taxon>
        <taxon>Gunneridae</taxon>
        <taxon>Pentapetalae</taxon>
        <taxon>rosids</taxon>
        <taxon>fabids</taxon>
        <taxon>Malpighiales</taxon>
        <taxon>Euphorbiaceae</taxon>
        <taxon>Acalyphoideae</taxon>
        <taxon>Acalypheae</taxon>
        <taxon>Ricinus</taxon>
    </lineage>
</organism>
<feature type="transmembrane region" description="Helical" evidence="2">
    <location>
        <begin position="275"/>
        <end position="294"/>
    </location>
</feature>
<feature type="region of interest" description="Disordered" evidence="1">
    <location>
        <begin position="1"/>
        <end position="23"/>
    </location>
</feature>
<dbReference type="PANTHER" id="PTHR38034">
    <property type="entry name" value="INNER MEMBRANE PROTEIN YPJD"/>
    <property type="match status" value="1"/>
</dbReference>
<dbReference type="EMBL" id="EQ984245">
    <property type="protein sequence ID" value="EEF23905.1"/>
    <property type="molecule type" value="Genomic_DNA"/>
</dbReference>
<dbReference type="Proteomes" id="UP000008311">
    <property type="component" value="Unassembled WGS sequence"/>
</dbReference>
<accession>B9TJQ9</accession>
<evidence type="ECO:0000259" key="3">
    <source>
        <dbReference type="Pfam" id="PF01578"/>
    </source>
</evidence>
<protein>
    <submittedName>
        <fullName evidence="4">Inner membrane protein ypjD, putative</fullName>
    </submittedName>
</protein>
<keyword evidence="2" id="KW-0472">Membrane</keyword>
<dbReference type="InterPro" id="IPR052372">
    <property type="entry name" value="YpjD/HemX"/>
</dbReference>
<dbReference type="GO" id="GO:0017004">
    <property type="term" value="P:cytochrome complex assembly"/>
    <property type="evidence" value="ECO:0007669"/>
    <property type="project" value="InterPro"/>
</dbReference>
<feature type="transmembrane region" description="Helical" evidence="2">
    <location>
        <begin position="242"/>
        <end position="263"/>
    </location>
</feature>
<feature type="domain" description="Cytochrome c assembly protein" evidence="3">
    <location>
        <begin position="134"/>
        <end position="330"/>
    </location>
</feature>
<keyword evidence="2" id="KW-0812">Transmembrane</keyword>
<proteinExistence type="predicted"/>
<dbReference type="Pfam" id="PF01578">
    <property type="entry name" value="Cytochrom_C_asm"/>
    <property type="match status" value="1"/>
</dbReference>
<dbReference type="InterPro" id="IPR002541">
    <property type="entry name" value="Cyt_c_assembly"/>
</dbReference>
<dbReference type="GO" id="GO:0020037">
    <property type="term" value="F:heme binding"/>
    <property type="evidence" value="ECO:0007669"/>
    <property type="project" value="InterPro"/>
</dbReference>
<feature type="transmembrane region" description="Helical" evidence="2">
    <location>
        <begin position="66"/>
        <end position="87"/>
    </location>
</feature>
<feature type="transmembrane region" description="Helical" evidence="2">
    <location>
        <begin position="99"/>
        <end position="123"/>
    </location>
</feature>
<name>B9TJQ9_RICCO</name>
<dbReference type="AlphaFoldDB" id="B9TJQ9"/>
<feature type="transmembrane region" description="Helical" evidence="2">
    <location>
        <begin position="198"/>
        <end position="221"/>
    </location>
</feature>
<feature type="transmembrane region" description="Helical" evidence="2">
    <location>
        <begin position="306"/>
        <end position="328"/>
    </location>
</feature>
<keyword evidence="2" id="KW-1133">Transmembrane helix</keyword>
<evidence type="ECO:0000313" key="4">
    <source>
        <dbReference type="EMBL" id="EEF23905.1"/>
    </source>
</evidence>
<feature type="transmembrane region" description="Helical" evidence="2">
    <location>
        <begin position="160"/>
        <end position="178"/>
    </location>
</feature>
<keyword evidence="5" id="KW-1185">Reference proteome</keyword>
<evidence type="ECO:0000256" key="1">
    <source>
        <dbReference type="SAM" id="MobiDB-lite"/>
    </source>
</evidence>
<gene>
    <name evidence="4" type="ORF">RCOM_2079820</name>
</gene>
<dbReference type="PANTHER" id="PTHR38034:SF1">
    <property type="entry name" value="INNER MEMBRANE PROTEIN YPJD"/>
    <property type="match status" value="1"/>
</dbReference>